<dbReference type="PROSITE" id="PS50090">
    <property type="entry name" value="MYB_LIKE"/>
    <property type="match status" value="2"/>
</dbReference>
<evidence type="ECO:0000256" key="5">
    <source>
        <dbReference type="SAM" id="MobiDB-lite"/>
    </source>
</evidence>
<dbReference type="GO" id="GO:0003677">
    <property type="term" value="F:DNA binding"/>
    <property type="evidence" value="ECO:0007669"/>
    <property type="project" value="UniProtKB-KW"/>
</dbReference>
<evidence type="ECO:0000259" key="7">
    <source>
        <dbReference type="PROSITE" id="PS51294"/>
    </source>
</evidence>
<name>A0A6J1FGK0_CUCMO</name>
<feature type="compositionally biased region" description="Polar residues" evidence="5">
    <location>
        <begin position="144"/>
        <end position="156"/>
    </location>
</feature>
<evidence type="ECO:0000259" key="6">
    <source>
        <dbReference type="PROSITE" id="PS50090"/>
    </source>
</evidence>
<protein>
    <submittedName>
        <fullName evidence="9">Transcription factor WER-like</fullName>
    </submittedName>
</protein>
<dbReference type="AlphaFoldDB" id="A0A6J1FGK0"/>
<evidence type="ECO:0000256" key="2">
    <source>
        <dbReference type="ARBA" id="ARBA00022737"/>
    </source>
</evidence>
<evidence type="ECO:0000313" key="9">
    <source>
        <dbReference type="RefSeq" id="XP_022937653.1"/>
    </source>
</evidence>
<evidence type="ECO:0000256" key="4">
    <source>
        <dbReference type="ARBA" id="ARBA00023242"/>
    </source>
</evidence>
<dbReference type="InterPro" id="IPR009057">
    <property type="entry name" value="Homeodomain-like_sf"/>
</dbReference>
<dbReference type="PANTHER" id="PTHR47999:SF21">
    <property type="entry name" value="TRANSCRIPTION FACTOR MYB82-LIKE"/>
    <property type="match status" value="1"/>
</dbReference>
<evidence type="ECO:0000313" key="8">
    <source>
        <dbReference type="Proteomes" id="UP000504609"/>
    </source>
</evidence>
<feature type="compositionally biased region" description="Basic and acidic residues" evidence="5">
    <location>
        <begin position="117"/>
        <end position="138"/>
    </location>
</feature>
<dbReference type="KEGG" id="cmos:111443992"/>
<comment type="subcellular location">
    <subcellularLocation>
        <location evidence="1">Nucleus</location>
    </subcellularLocation>
</comment>
<evidence type="ECO:0000256" key="3">
    <source>
        <dbReference type="ARBA" id="ARBA00023125"/>
    </source>
</evidence>
<dbReference type="InterPro" id="IPR017930">
    <property type="entry name" value="Myb_dom"/>
</dbReference>
<evidence type="ECO:0000256" key="1">
    <source>
        <dbReference type="ARBA" id="ARBA00004123"/>
    </source>
</evidence>
<keyword evidence="8" id="KW-1185">Reference proteome</keyword>
<dbReference type="SMART" id="SM00717">
    <property type="entry name" value="SANT"/>
    <property type="match status" value="2"/>
</dbReference>
<proteinExistence type="predicted"/>
<dbReference type="FunFam" id="1.10.10.60:FF:000001">
    <property type="entry name" value="MYB-related transcription factor"/>
    <property type="match status" value="1"/>
</dbReference>
<dbReference type="SUPFAM" id="SSF46689">
    <property type="entry name" value="Homeodomain-like"/>
    <property type="match status" value="1"/>
</dbReference>
<feature type="domain" description="Myb-like" evidence="6">
    <location>
        <begin position="8"/>
        <end position="60"/>
    </location>
</feature>
<reference evidence="9" key="1">
    <citation type="submission" date="2025-08" db="UniProtKB">
        <authorList>
            <consortium name="RefSeq"/>
        </authorList>
    </citation>
    <scope>IDENTIFICATION</scope>
    <source>
        <tissue evidence="9">Young leaves</tissue>
    </source>
</reference>
<feature type="region of interest" description="Disordered" evidence="5">
    <location>
        <begin position="117"/>
        <end position="156"/>
    </location>
</feature>
<keyword evidence="3" id="KW-0238">DNA-binding</keyword>
<dbReference type="Proteomes" id="UP000504609">
    <property type="component" value="Unplaced"/>
</dbReference>
<gene>
    <name evidence="9" type="primary">LOC111443992</name>
</gene>
<dbReference type="RefSeq" id="XP_022937653.1">
    <property type="nucleotide sequence ID" value="XM_023081885.1"/>
</dbReference>
<dbReference type="GO" id="GO:0005634">
    <property type="term" value="C:nucleus"/>
    <property type="evidence" value="ECO:0007669"/>
    <property type="project" value="UniProtKB-SubCell"/>
</dbReference>
<keyword evidence="2" id="KW-0677">Repeat</keyword>
<dbReference type="PANTHER" id="PTHR47999">
    <property type="entry name" value="TRANSCRIPTION FACTOR MYB8-RELATED-RELATED"/>
    <property type="match status" value="1"/>
</dbReference>
<dbReference type="CDD" id="cd00167">
    <property type="entry name" value="SANT"/>
    <property type="match status" value="2"/>
</dbReference>
<accession>A0A6J1FGK0</accession>
<dbReference type="Gene3D" id="1.10.10.60">
    <property type="entry name" value="Homeodomain-like"/>
    <property type="match status" value="2"/>
</dbReference>
<organism evidence="8 9">
    <name type="scientific">Cucurbita moschata</name>
    <name type="common">Winter crookneck squash</name>
    <name type="synonym">Cucurbita pepo var. moschata</name>
    <dbReference type="NCBI Taxonomy" id="3662"/>
    <lineage>
        <taxon>Eukaryota</taxon>
        <taxon>Viridiplantae</taxon>
        <taxon>Streptophyta</taxon>
        <taxon>Embryophyta</taxon>
        <taxon>Tracheophyta</taxon>
        <taxon>Spermatophyta</taxon>
        <taxon>Magnoliopsida</taxon>
        <taxon>eudicotyledons</taxon>
        <taxon>Gunneridae</taxon>
        <taxon>Pentapetalae</taxon>
        <taxon>rosids</taxon>
        <taxon>fabids</taxon>
        <taxon>Cucurbitales</taxon>
        <taxon>Cucurbitaceae</taxon>
        <taxon>Cucurbiteae</taxon>
        <taxon>Cucurbita</taxon>
    </lineage>
</organism>
<dbReference type="PROSITE" id="PS51294">
    <property type="entry name" value="HTH_MYB"/>
    <property type="match status" value="2"/>
</dbReference>
<dbReference type="Pfam" id="PF00249">
    <property type="entry name" value="Myb_DNA-binding"/>
    <property type="match status" value="2"/>
</dbReference>
<dbReference type="InterPro" id="IPR015495">
    <property type="entry name" value="Myb_TF_plants"/>
</dbReference>
<dbReference type="InterPro" id="IPR001005">
    <property type="entry name" value="SANT/Myb"/>
</dbReference>
<feature type="domain" description="Myb-like" evidence="6">
    <location>
        <begin position="61"/>
        <end position="111"/>
    </location>
</feature>
<keyword evidence="4" id="KW-0539">Nucleus</keyword>
<sequence length="238" mass="27717">MEESKAMKQQAKKNLWKPEEDLILRNYVETHGEGNWATVSQESGLMRGGKSCRLRWKNYLRPNIKRGGMSKEEEDLIIRMHKLLGNRWSLIAGRLPGRTDNEVKNYWNTHLNKNGLQDKRKVNESSSCKKKDEDDGNNKKQKKVINQTSYPQPQMCSDNWANQAHDIQRRNQEENREVTDLWNMDDITSSHYNINCPMVPANNATFNFDDEPHFNHLDPFFLIEAFGCSSVDASLENM</sequence>
<dbReference type="GeneID" id="111443992"/>
<feature type="domain" description="HTH myb-type" evidence="7">
    <location>
        <begin position="8"/>
        <end position="60"/>
    </location>
</feature>
<feature type="domain" description="HTH myb-type" evidence="7">
    <location>
        <begin position="61"/>
        <end position="115"/>
    </location>
</feature>